<gene>
    <name evidence="3" type="ORF">SAMN05421790_10992</name>
</gene>
<dbReference type="OrthoDB" id="9782395at2"/>
<feature type="transmembrane region" description="Helical" evidence="1">
    <location>
        <begin position="6"/>
        <end position="24"/>
    </location>
</feature>
<proteinExistence type="predicted"/>
<dbReference type="RefSeq" id="WP_076525713.1">
    <property type="nucleotide sequence ID" value="NZ_CP048103.1"/>
</dbReference>
<dbReference type="PANTHER" id="PTHR30336">
    <property type="entry name" value="INNER MEMBRANE PROTEIN, PROBABLE PERMEASE"/>
    <property type="match status" value="1"/>
</dbReference>
<organism evidence="3 4">
    <name type="scientific">Kroppenstedtia eburnea</name>
    <dbReference type="NCBI Taxonomy" id="714067"/>
    <lineage>
        <taxon>Bacteria</taxon>
        <taxon>Bacillati</taxon>
        <taxon>Bacillota</taxon>
        <taxon>Bacilli</taxon>
        <taxon>Bacillales</taxon>
        <taxon>Thermoactinomycetaceae</taxon>
        <taxon>Kroppenstedtia</taxon>
    </lineage>
</organism>
<dbReference type="AlphaFoldDB" id="A0A1N7NLZ3"/>
<evidence type="ECO:0000256" key="1">
    <source>
        <dbReference type="SAM" id="Phobius"/>
    </source>
</evidence>
<evidence type="ECO:0000313" key="3">
    <source>
        <dbReference type="EMBL" id="SIS99248.1"/>
    </source>
</evidence>
<dbReference type="CDD" id="cd06259">
    <property type="entry name" value="YdcF-like"/>
    <property type="match status" value="1"/>
</dbReference>
<dbReference type="InterPro" id="IPR014729">
    <property type="entry name" value="Rossmann-like_a/b/a_fold"/>
</dbReference>
<evidence type="ECO:0000259" key="2">
    <source>
        <dbReference type="Pfam" id="PF02698"/>
    </source>
</evidence>
<dbReference type="Proteomes" id="UP000186795">
    <property type="component" value="Unassembled WGS sequence"/>
</dbReference>
<dbReference type="PANTHER" id="PTHR30336:SF20">
    <property type="entry name" value="DUF218 DOMAIN-CONTAINING PROTEIN"/>
    <property type="match status" value="1"/>
</dbReference>
<keyword evidence="4" id="KW-1185">Reference proteome</keyword>
<feature type="domain" description="DUF218" evidence="2">
    <location>
        <begin position="41"/>
        <end position="162"/>
    </location>
</feature>
<name>A0A1N7NLZ3_9BACL</name>
<keyword evidence="1" id="KW-0812">Transmembrane</keyword>
<keyword evidence="1" id="KW-0472">Membrane</keyword>
<dbReference type="Pfam" id="PF02698">
    <property type="entry name" value="DUF218"/>
    <property type="match status" value="1"/>
</dbReference>
<dbReference type="EMBL" id="FTOD01000009">
    <property type="protein sequence ID" value="SIS99248.1"/>
    <property type="molecule type" value="Genomic_DNA"/>
</dbReference>
<sequence>MIPWLIAIAMGAGIAGSFGCLLWIRVSSFDGKRLLPIPRQGAIVLGAALEDHRPSPALQERMDQALKLYQRGLAPILILSGGSPRGTTPEARVMKEYLVERGVRKRDLILEDRSTNTAENLVRSGELLLSHGIRDVYLVTHDFHMYRAQLSVTPAPVATRSLWIPYHKARECLALVKDYVTN</sequence>
<protein>
    <submittedName>
        <fullName evidence="3">DUF218 domain-containing protein</fullName>
    </submittedName>
</protein>
<keyword evidence="1" id="KW-1133">Transmembrane helix</keyword>
<dbReference type="InterPro" id="IPR051599">
    <property type="entry name" value="Cell_Envelope_Assoc"/>
</dbReference>
<dbReference type="Gene3D" id="3.40.50.620">
    <property type="entry name" value="HUPs"/>
    <property type="match status" value="1"/>
</dbReference>
<dbReference type="GO" id="GO:0005886">
    <property type="term" value="C:plasma membrane"/>
    <property type="evidence" value="ECO:0007669"/>
    <property type="project" value="TreeGrafter"/>
</dbReference>
<reference evidence="4" key="1">
    <citation type="submission" date="2017-01" db="EMBL/GenBank/DDBJ databases">
        <authorList>
            <person name="Varghese N."/>
            <person name="Submissions S."/>
        </authorList>
    </citation>
    <scope>NUCLEOTIDE SEQUENCE [LARGE SCALE GENOMIC DNA]</scope>
    <source>
        <strain evidence="4">DSM 45196</strain>
    </source>
</reference>
<accession>A0A1N7NLZ3</accession>
<dbReference type="InterPro" id="IPR003848">
    <property type="entry name" value="DUF218"/>
</dbReference>
<evidence type="ECO:0000313" key="4">
    <source>
        <dbReference type="Proteomes" id="UP000186795"/>
    </source>
</evidence>